<evidence type="ECO:0008006" key="2">
    <source>
        <dbReference type="Google" id="ProtNLM"/>
    </source>
</evidence>
<proteinExistence type="predicted"/>
<organism evidence="1">
    <name type="scientific">viral metagenome</name>
    <dbReference type="NCBI Taxonomy" id="1070528"/>
    <lineage>
        <taxon>unclassified sequences</taxon>
        <taxon>metagenomes</taxon>
        <taxon>organismal metagenomes</taxon>
    </lineage>
</organism>
<accession>A0A6C0HK50</accession>
<dbReference type="Pfam" id="PF19420">
    <property type="entry name" value="DDAH_eukar"/>
    <property type="match status" value="1"/>
</dbReference>
<name>A0A6C0HK50_9ZZZZ</name>
<dbReference type="SUPFAM" id="SSF55909">
    <property type="entry name" value="Pentein"/>
    <property type="match status" value="1"/>
</dbReference>
<reference evidence="1" key="1">
    <citation type="journal article" date="2020" name="Nature">
        <title>Giant virus diversity and host interactions through global metagenomics.</title>
        <authorList>
            <person name="Schulz F."/>
            <person name="Roux S."/>
            <person name="Paez-Espino D."/>
            <person name="Jungbluth S."/>
            <person name="Walsh D.A."/>
            <person name="Denef V.J."/>
            <person name="McMahon K.D."/>
            <person name="Konstantinidis K.T."/>
            <person name="Eloe-Fadrosh E.A."/>
            <person name="Kyrpides N.C."/>
            <person name="Woyke T."/>
        </authorList>
    </citation>
    <scope>NUCLEOTIDE SEQUENCE</scope>
    <source>
        <strain evidence="1">GVMAG-M-3300023184-121</strain>
    </source>
</reference>
<sequence>MLRILIRPTTFTILPMQDKQNPYIDIHHDVQKSKVLHQHTQVERSFQNTIAYTIPTPMNTMGLPDIVFTANAGLCLPRLPTPTILLPNMKYPQRKEELLYLTRIYKELGLHMIPFPGDEPFEGQAELKWFHGGTKAVCGYGHRSTKKSFQIAKKLFDELYTKNHLSPPELLVIPLASDQYYHLDVAMLEFSDTDCIVHKRAFSNKSIAKLKAFLGAEHVQVIDTEDSFCLNAVVDGPYLITHQLEPSLKKELEQRTGKSIRMADTSEFERSGGSVRCMTLDILS</sequence>
<dbReference type="AlphaFoldDB" id="A0A6C0HK50"/>
<protein>
    <recommendedName>
        <fullName evidence="2">Amidinotransferase</fullName>
    </recommendedName>
</protein>
<dbReference type="Gene3D" id="3.75.10.10">
    <property type="entry name" value="L-arginine/glycine Amidinotransferase, Chain A"/>
    <property type="match status" value="1"/>
</dbReference>
<evidence type="ECO:0000313" key="1">
    <source>
        <dbReference type="EMBL" id="QHT80869.1"/>
    </source>
</evidence>
<dbReference type="EMBL" id="MN739975">
    <property type="protein sequence ID" value="QHT80869.1"/>
    <property type="molecule type" value="Genomic_DNA"/>
</dbReference>